<comment type="caution">
    <text evidence="1">The sequence shown here is derived from an EMBL/GenBank/DDBJ whole genome shotgun (WGS) entry which is preliminary data.</text>
</comment>
<dbReference type="NCBIfam" id="TIGR04090">
    <property type="entry name" value="exp_by_SipW_IV"/>
    <property type="match status" value="1"/>
</dbReference>
<name>A0ABT9UVB7_9FIRM</name>
<accession>A0ABT9UVB7</accession>
<dbReference type="RefSeq" id="WP_307486868.1">
    <property type="nucleotide sequence ID" value="NZ_JAUSUF010000008.1"/>
</dbReference>
<evidence type="ECO:0008006" key="3">
    <source>
        <dbReference type="Google" id="ProtNLM"/>
    </source>
</evidence>
<dbReference type="EMBL" id="JAUSUF010000008">
    <property type="protein sequence ID" value="MDQ0150277.1"/>
    <property type="molecule type" value="Genomic_DNA"/>
</dbReference>
<evidence type="ECO:0000313" key="2">
    <source>
        <dbReference type="Proteomes" id="UP001228504"/>
    </source>
</evidence>
<protein>
    <recommendedName>
        <fullName evidence="3">Alternate signal-mediated exported protein, CPF_0494 family</fullName>
    </recommendedName>
</protein>
<evidence type="ECO:0000313" key="1">
    <source>
        <dbReference type="EMBL" id="MDQ0150277.1"/>
    </source>
</evidence>
<keyword evidence="2" id="KW-1185">Reference proteome</keyword>
<proteinExistence type="predicted"/>
<sequence>MKKRTIKFKKNRKKKYIFSFLALGVLILGSVFGTYAWLTFHQELPNRLTTGKYNSETHEDFDPHGWDKGVTVKKKVWVENTGTLPVYVRVKIVPFWKDGQAFSIDGKETVKLNFSSSKNWKKIGKFYYYIKPLKGHDRTDNLLESATLSKDLPNEYNKNNFQIDVITESIAGDSSALKELWGLDELPK</sequence>
<gene>
    <name evidence="1" type="ORF">J2S18_002220</name>
</gene>
<dbReference type="InterPro" id="IPR024008">
    <property type="entry name" value="BsaA"/>
</dbReference>
<organism evidence="1 2">
    <name type="scientific">Eubacterium multiforme</name>
    <dbReference type="NCBI Taxonomy" id="83339"/>
    <lineage>
        <taxon>Bacteria</taxon>
        <taxon>Bacillati</taxon>
        <taxon>Bacillota</taxon>
        <taxon>Clostridia</taxon>
        <taxon>Eubacteriales</taxon>
        <taxon>Eubacteriaceae</taxon>
        <taxon>Eubacterium</taxon>
    </lineage>
</organism>
<dbReference type="Proteomes" id="UP001228504">
    <property type="component" value="Unassembled WGS sequence"/>
</dbReference>
<reference evidence="1 2" key="1">
    <citation type="submission" date="2023-07" db="EMBL/GenBank/DDBJ databases">
        <title>Genomic Encyclopedia of Type Strains, Phase IV (KMG-IV): sequencing the most valuable type-strain genomes for metagenomic binning, comparative biology and taxonomic classification.</title>
        <authorList>
            <person name="Goeker M."/>
        </authorList>
    </citation>
    <scope>NUCLEOTIDE SEQUENCE [LARGE SCALE GENOMIC DNA]</scope>
    <source>
        <strain evidence="1 2">DSM 20694</strain>
    </source>
</reference>